<evidence type="ECO:0000313" key="1">
    <source>
        <dbReference type="EMBL" id="KEF62495.1"/>
    </source>
</evidence>
<protein>
    <submittedName>
        <fullName evidence="1">Uncharacterized protein</fullName>
    </submittedName>
</protein>
<keyword evidence="2" id="KW-1185">Reference proteome</keyword>
<dbReference type="Proteomes" id="UP000027920">
    <property type="component" value="Unassembled WGS sequence"/>
</dbReference>
<dbReference type="GeneID" id="25275419"/>
<dbReference type="OrthoDB" id="6730379at2759"/>
<reference evidence="1 2" key="1">
    <citation type="submission" date="2013-03" db="EMBL/GenBank/DDBJ databases">
        <title>The Genome Sequence of Exophiala aquamarina CBS 119918.</title>
        <authorList>
            <consortium name="The Broad Institute Genomics Platform"/>
            <person name="Cuomo C."/>
            <person name="de Hoog S."/>
            <person name="Gorbushina A."/>
            <person name="Walker B."/>
            <person name="Young S.K."/>
            <person name="Zeng Q."/>
            <person name="Gargeya S."/>
            <person name="Fitzgerald M."/>
            <person name="Haas B."/>
            <person name="Abouelleil A."/>
            <person name="Allen A.W."/>
            <person name="Alvarado L."/>
            <person name="Arachchi H.M."/>
            <person name="Berlin A.M."/>
            <person name="Chapman S.B."/>
            <person name="Gainer-Dewar J."/>
            <person name="Goldberg J."/>
            <person name="Griggs A."/>
            <person name="Gujja S."/>
            <person name="Hansen M."/>
            <person name="Howarth C."/>
            <person name="Imamovic A."/>
            <person name="Ireland A."/>
            <person name="Larimer J."/>
            <person name="McCowan C."/>
            <person name="Murphy C."/>
            <person name="Pearson M."/>
            <person name="Poon T.W."/>
            <person name="Priest M."/>
            <person name="Roberts A."/>
            <person name="Saif S."/>
            <person name="Shea T."/>
            <person name="Sisk P."/>
            <person name="Sykes S."/>
            <person name="Wortman J."/>
            <person name="Nusbaum C."/>
            <person name="Birren B."/>
        </authorList>
    </citation>
    <scope>NUCLEOTIDE SEQUENCE [LARGE SCALE GENOMIC DNA]</scope>
    <source>
        <strain evidence="1 2">CBS 119918</strain>
    </source>
</reference>
<proteinExistence type="predicted"/>
<accession>A0A072Q3L1</accession>
<gene>
    <name evidence="1" type="ORF">A1O9_00468</name>
</gene>
<organism evidence="1 2">
    <name type="scientific">Exophiala aquamarina CBS 119918</name>
    <dbReference type="NCBI Taxonomy" id="1182545"/>
    <lineage>
        <taxon>Eukaryota</taxon>
        <taxon>Fungi</taxon>
        <taxon>Dikarya</taxon>
        <taxon>Ascomycota</taxon>
        <taxon>Pezizomycotina</taxon>
        <taxon>Eurotiomycetes</taxon>
        <taxon>Chaetothyriomycetidae</taxon>
        <taxon>Chaetothyriales</taxon>
        <taxon>Herpotrichiellaceae</taxon>
        <taxon>Exophiala</taxon>
    </lineage>
</organism>
<dbReference type="AlphaFoldDB" id="A0A072Q3L1"/>
<evidence type="ECO:0000313" key="2">
    <source>
        <dbReference type="Proteomes" id="UP000027920"/>
    </source>
</evidence>
<comment type="caution">
    <text evidence="1">The sequence shown here is derived from an EMBL/GenBank/DDBJ whole genome shotgun (WGS) entry which is preliminary data.</text>
</comment>
<dbReference type="EMBL" id="AMGV01000001">
    <property type="protein sequence ID" value="KEF62495.1"/>
    <property type="molecule type" value="Genomic_DNA"/>
</dbReference>
<dbReference type="HOGENOM" id="CLU_2196961_0_0_1"/>
<dbReference type="InterPro" id="IPR036259">
    <property type="entry name" value="MFS_trans_sf"/>
</dbReference>
<dbReference type="VEuPathDB" id="FungiDB:A1O9_00468"/>
<name>A0A072Q3L1_9EURO</name>
<dbReference type="SUPFAM" id="SSF103473">
    <property type="entry name" value="MFS general substrate transporter"/>
    <property type="match status" value="1"/>
</dbReference>
<sequence length="108" mass="12086">MAPILTILVGQYWTRDERPLRTAIWWSGSATGGFIADAITHGVSGKSLSNSKYGVWRVVSNQTGVENRQYKWHQVKEGLMDRQPWLLALNAFLQCLQGGGLVSVRNQL</sequence>
<dbReference type="RefSeq" id="XP_013265085.1">
    <property type="nucleotide sequence ID" value="XM_013409631.1"/>
</dbReference>